<evidence type="ECO:0000256" key="1">
    <source>
        <dbReference type="ARBA" id="ARBA00022714"/>
    </source>
</evidence>
<evidence type="ECO:0000313" key="8">
    <source>
        <dbReference type="Proteomes" id="UP000249799"/>
    </source>
</evidence>
<evidence type="ECO:0000256" key="3">
    <source>
        <dbReference type="ARBA" id="ARBA00023004"/>
    </source>
</evidence>
<keyword evidence="5" id="KW-1015">Disulfide bond</keyword>
<dbReference type="InterPro" id="IPR014349">
    <property type="entry name" value="Rieske_Fe-S_prot"/>
</dbReference>
<dbReference type="PRINTS" id="PR00162">
    <property type="entry name" value="RIESKE"/>
</dbReference>
<dbReference type="Gene3D" id="2.102.10.10">
    <property type="entry name" value="Rieske [2Fe-2S] iron-sulphur domain"/>
    <property type="match status" value="1"/>
</dbReference>
<dbReference type="SUPFAM" id="SSF50022">
    <property type="entry name" value="ISP domain"/>
    <property type="match status" value="1"/>
</dbReference>
<evidence type="ECO:0000256" key="2">
    <source>
        <dbReference type="ARBA" id="ARBA00022723"/>
    </source>
</evidence>
<dbReference type="InterPro" id="IPR036922">
    <property type="entry name" value="Rieske_2Fe-2S_sf"/>
</dbReference>
<reference evidence="7 8" key="1">
    <citation type="submission" date="2018-06" db="EMBL/GenBank/DDBJ databases">
        <title>Lujinxingia sediminis gen. nov. sp. nov., a new facultative anaerobic member of the class Deltaproteobacteria, and proposal of Lujinxingaceae fam. nov.</title>
        <authorList>
            <person name="Guo L.-Y."/>
            <person name="Li C.-M."/>
            <person name="Wang S."/>
            <person name="Du Z.-J."/>
        </authorList>
    </citation>
    <scope>NUCLEOTIDE SEQUENCE [LARGE SCALE GENOMIC DNA]</scope>
    <source>
        <strain evidence="7 8">FA350</strain>
    </source>
</reference>
<keyword evidence="2" id="KW-0479">Metal-binding</keyword>
<dbReference type="GO" id="GO:0016020">
    <property type="term" value="C:membrane"/>
    <property type="evidence" value="ECO:0007669"/>
    <property type="project" value="InterPro"/>
</dbReference>
<evidence type="ECO:0000313" key="7">
    <source>
        <dbReference type="EMBL" id="AWV90059.1"/>
    </source>
</evidence>
<dbReference type="CDD" id="cd03467">
    <property type="entry name" value="Rieske"/>
    <property type="match status" value="1"/>
</dbReference>
<dbReference type="PANTHER" id="PTHR10134">
    <property type="entry name" value="CYTOCHROME B-C1 COMPLEX SUBUNIT RIESKE, MITOCHONDRIAL"/>
    <property type="match status" value="1"/>
</dbReference>
<dbReference type="RefSeq" id="WP_111335218.1">
    <property type="nucleotide sequence ID" value="NZ_CP030032.1"/>
</dbReference>
<dbReference type="Proteomes" id="UP000249799">
    <property type="component" value="Chromosome"/>
</dbReference>
<keyword evidence="1" id="KW-0001">2Fe-2S</keyword>
<evidence type="ECO:0000256" key="6">
    <source>
        <dbReference type="ARBA" id="ARBA00034078"/>
    </source>
</evidence>
<dbReference type="OrthoDB" id="9767869at2"/>
<sequence>MDTPDRDPISAAPDGRPLEEQPKWRRDFPIDWRQDEYVSRRDLIKFISLTSAGFVVGQFALVFRRFWGPPEDSAPGIQAIAALDELDIGETKLFEYPKGSTPKMLARLGERQFVAYDQQCTHLLCPVIPEVVDGKFHCPCHNGFFDAATGNVLAGPPPRPLPKVKLATKDGIIYATGIERRTS</sequence>
<dbReference type="InterPro" id="IPR005805">
    <property type="entry name" value="Rieske_Fe-S_prot_C"/>
</dbReference>
<proteinExistence type="predicted"/>
<dbReference type="AlphaFoldDB" id="A0A2Z4FM52"/>
<dbReference type="Pfam" id="PF00355">
    <property type="entry name" value="Rieske"/>
    <property type="match status" value="1"/>
</dbReference>
<organism evidence="7 8">
    <name type="scientific">Bradymonas sediminis</name>
    <dbReference type="NCBI Taxonomy" id="1548548"/>
    <lineage>
        <taxon>Bacteria</taxon>
        <taxon>Deltaproteobacteria</taxon>
        <taxon>Bradymonadales</taxon>
        <taxon>Bradymonadaceae</taxon>
        <taxon>Bradymonas</taxon>
    </lineage>
</organism>
<dbReference type="InterPro" id="IPR017941">
    <property type="entry name" value="Rieske_2Fe-2S"/>
</dbReference>
<dbReference type="GO" id="GO:0046872">
    <property type="term" value="F:metal ion binding"/>
    <property type="evidence" value="ECO:0007669"/>
    <property type="project" value="UniProtKB-KW"/>
</dbReference>
<keyword evidence="8" id="KW-1185">Reference proteome</keyword>
<dbReference type="GO" id="GO:0051537">
    <property type="term" value="F:2 iron, 2 sulfur cluster binding"/>
    <property type="evidence" value="ECO:0007669"/>
    <property type="project" value="UniProtKB-KW"/>
</dbReference>
<accession>A0A2Z4FM52</accession>
<keyword evidence="3" id="KW-0408">Iron</keyword>
<protein>
    <submittedName>
        <fullName evidence="7">Rieske (2Fe-2S) protein</fullName>
    </submittedName>
</protein>
<dbReference type="PROSITE" id="PS51296">
    <property type="entry name" value="RIESKE"/>
    <property type="match status" value="1"/>
</dbReference>
<dbReference type="EMBL" id="CP030032">
    <property type="protein sequence ID" value="AWV90059.1"/>
    <property type="molecule type" value="Genomic_DNA"/>
</dbReference>
<evidence type="ECO:0000256" key="4">
    <source>
        <dbReference type="ARBA" id="ARBA00023014"/>
    </source>
</evidence>
<comment type="cofactor">
    <cofactor evidence="6">
        <name>[2Fe-2S] cluster</name>
        <dbReference type="ChEBI" id="CHEBI:190135"/>
    </cofactor>
</comment>
<gene>
    <name evidence="7" type="ORF">DN745_12215</name>
</gene>
<dbReference type="KEGG" id="bsed:DN745_12215"/>
<keyword evidence="4" id="KW-0411">Iron-sulfur</keyword>
<name>A0A2Z4FM52_9DELT</name>
<evidence type="ECO:0000256" key="5">
    <source>
        <dbReference type="ARBA" id="ARBA00023157"/>
    </source>
</evidence>